<dbReference type="PANTHER" id="PTHR13363:SF5">
    <property type="entry name" value="E3 UBIQUITIN-PROTEIN LIGASE RNF123"/>
    <property type="match status" value="1"/>
</dbReference>
<comment type="caution">
    <text evidence="6">The sequence shown here is derived from an EMBL/GenBank/DDBJ whole genome shotgun (WGS) entry which is preliminary data.</text>
</comment>
<accession>A0A9W8GBE7</accession>
<dbReference type="InterPro" id="IPR001870">
    <property type="entry name" value="B30.2/SPRY"/>
</dbReference>
<dbReference type="GO" id="GO:0051603">
    <property type="term" value="P:proteolysis involved in protein catabolic process"/>
    <property type="evidence" value="ECO:0007669"/>
    <property type="project" value="TreeGrafter"/>
</dbReference>
<dbReference type="Gene3D" id="2.60.120.920">
    <property type="match status" value="1"/>
</dbReference>
<dbReference type="SUPFAM" id="SSF48371">
    <property type="entry name" value="ARM repeat"/>
    <property type="match status" value="1"/>
</dbReference>
<dbReference type="InterPro" id="IPR043136">
    <property type="entry name" value="B30.2/SPRY_sf"/>
</dbReference>
<dbReference type="Pfam" id="PF00622">
    <property type="entry name" value="SPRY"/>
    <property type="match status" value="1"/>
</dbReference>
<evidence type="ECO:0000313" key="7">
    <source>
        <dbReference type="Proteomes" id="UP001151518"/>
    </source>
</evidence>
<dbReference type="InterPro" id="IPR011989">
    <property type="entry name" value="ARM-like"/>
</dbReference>
<feature type="region of interest" description="Disordered" evidence="4">
    <location>
        <begin position="1176"/>
        <end position="1220"/>
    </location>
</feature>
<keyword evidence="2" id="KW-0863">Zinc-finger</keyword>
<keyword evidence="3" id="KW-0862">Zinc</keyword>
<evidence type="ECO:0000259" key="5">
    <source>
        <dbReference type="PROSITE" id="PS50188"/>
    </source>
</evidence>
<evidence type="ECO:0000256" key="2">
    <source>
        <dbReference type="ARBA" id="ARBA00022771"/>
    </source>
</evidence>
<dbReference type="Proteomes" id="UP001151518">
    <property type="component" value="Unassembled WGS sequence"/>
</dbReference>
<keyword evidence="1" id="KW-0479">Metal-binding</keyword>
<name>A0A9W8GBE7_9FUNG</name>
<evidence type="ECO:0000256" key="1">
    <source>
        <dbReference type="ARBA" id="ARBA00022723"/>
    </source>
</evidence>
<evidence type="ECO:0000256" key="4">
    <source>
        <dbReference type="SAM" id="MobiDB-lite"/>
    </source>
</evidence>
<dbReference type="GO" id="GO:0008270">
    <property type="term" value="F:zinc ion binding"/>
    <property type="evidence" value="ECO:0007669"/>
    <property type="project" value="UniProtKB-KW"/>
</dbReference>
<dbReference type="InterPro" id="IPR016024">
    <property type="entry name" value="ARM-type_fold"/>
</dbReference>
<dbReference type="PROSITE" id="PS50188">
    <property type="entry name" value="B302_SPRY"/>
    <property type="match status" value="1"/>
</dbReference>
<organism evidence="6 7">
    <name type="scientific">Coemansia spiralis</name>
    <dbReference type="NCBI Taxonomy" id="417178"/>
    <lineage>
        <taxon>Eukaryota</taxon>
        <taxon>Fungi</taxon>
        <taxon>Fungi incertae sedis</taxon>
        <taxon>Zoopagomycota</taxon>
        <taxon>Kickxellomycotina</taxon>
        <taxon>Kickxellomycetes</taxon>
        <taxon>Kickxellales</taxon>
        <taxon>Kickxellaceae</taxon>
        <taxon>Coemansia</taxon>
    </lineage>
</organism>
<gene>
    <name evidence="6" type="ORF">GGI25_001015</name>
</gene>
<dbReference type="EMBL" id="JANBTW010000007">
    <property type="protein sequence ID" value="KAJ2680124.1"/>
    <property type="molecule type" value="Genomic_DNA"/>
</dbReference>
<feature type="domain" description="B30.2/SPRY" evidence="5">
    <location>
        <begin position="1238"/>
        <end position="1437"/>
    </location>
</feature>
<evidence type="ECO:0000313" key="6">
    <source>
        <dbReference type="EMBL" id="KAJ2680124.1"/>
    </source>
</evidence>
<dbReference type="PANTHER" id="PTHR13363">
    <property type="entry name" value="RING FINGER AND SRY DOMAIN-CONTAINING"/>
    <property type="match status" value="1"/>
</dbReference>
<dbReference type="InterPro" id="IPR045129">
    <property type="entry name" value="RNF123/RKP/RSPRY1"/>
</dbReference>
<dbReference type="GO" id="GO:0004842">
    <property type="term" value="F:ubiquitin-protein transferase activity"/>
    <property type="evidence" value="ECO:0007669"/>
    <property type="project" value="InterPro"/>
</dbReference>
<proteinExistence type="predicted"/>
<feature type="compositionally biased region" description="Low complexity" evidence="4">
    <location>
        <begin position="1192"/>
        <end position="1220"/>
    </location>
</feature>
<sequence length="1673" mass="185795">MSGSTSSVSWAHGGWYYLLLGVGAAFGTYRVLSHIYEQTSYEFELFTNSLMRHQESATQQGRNSRRRRRNRHNIIYGLTTFASPSQSDSGTGSTPDGIKGGASALEDVIIGSKDSLSRISIYGSYKVRGAASELLFDFIMRPSSLKLILNMADDKKKESTEARIRALTIIQSLIQSTSRMLLLIRAGIIRILADGMRNTDDSEVCIQCAALISVFISYRDDDIARRCRNKGEKCGLLEIVYEILLLAGRDRESDISAYKKLELNALNPDGCKARVHSVIVAICIDIAKAYALRTSFHNQMVKMGYLRALLNVAKLIPSEVEPMRAVMESMVRLSMFIRTNKDSDNESDMVPYMSELLDLGVVEVISSCLHHLDEGVSSWGAILLHEFNLRSVGTQKFAANPDLVRWLCRRLSTDGNEYTNQPIIRSLYILGEADKSVVKNIAQPHNLRRILCLVKGHEDTVLRYWCVCLVSLVASTQPSSHRWIVESPFFTAFSSINDADAPGVRAMLLPALSELISNLCKSITVAPLLHNYPVICNLCRVLLDSNILTAQMYVIFSIMKASSKAHGFLGLLVDQGVTRRLLDLVGDFKNNATQLYASKCLVTLLYSGMVSESTMFFSSFVPFLVKMNHLYWINIGVFFCVDFEDSIYKEDSKILEYSSSAWPQLDLANTDWSLRKLDYMLDTTRVLFSAMQVHLVEQKKLTGHCLSDVKTDRSIREFLAFQMNILAQIAMYLMHTLSLNEVVEEYLTPSEDTQAFRAPLESVVISAFSRLLRTPRARENCTRTGVNTVVTAYYLNNQDDPHYCAAMKDNKMLLCRDQVIRMPLSGASLQQSSNPRLQSWADLDGSIIRRNRYMCGAKGAVVNDEDESSGEKFTGDLRNPRVRCILPTLNIVLNTLEDSLQPGLMIQSPVITQRILWLMRIFYYEFPDLRGLTMGVLSRIDVKTLTKEDAVGLINLCSSYIVDTALSLYNLILLVDREDMFAGMTDTASIVRKTSDMQAAIPSILVSLDAADKPLQTDSTDSQLSTRLRSKLHAHVEEESEEKWREWLTLISYTGVSALASESPEIYFGSCNALHPKAIVMSGRFYAQLALDRYSAGWQTCDDIYSCIEPQSVSGEESNCWIIDRSGPRGTGQLNAANTTMRLGGTHNSFVNHLLQHRSPQEPSTPEFRHSFTENILSPSSVSPSHNRRHSLSSNSSACSSSNISSSNRSSSNNGRNQRTSSPFLTAIVSDPNVDADGSASVAISRPQAALVNPPGLVYHNYSPYYPSFSVLADGCTIWSSSWKFESVRMRTGVDGRLGGVHRFHVRLLTAGLIQVGWCTNQCGFYPESGIGVGDDFESIAYDGDRQRKWHGIPDSSSYGEKWKAGDIISAELDLDNGRVVFYQNGKSLGLAFGINEQGVMEGGDTGFQGLSRDRTWYPAFSLSYNQGLVFLGSDNFDQQPCSSIRGSNVGGICKTKSSQSLTAEAKLELGSMADLKEQEQKYAVADGHASLCSLGVVKAFRIRFEFQDLDTFPCIAFTLPGNKGQITLGPITDMDNLSTYLQPQWWAVWTETDDTAEYRGTPDVRNAYAADLSLWFSELTQPDVNDPFIRGKRVLTNNMKPASWVYFIVGVNGRICLAAGGAPAIVFDVGLDLDTDSGAGSKDKVRMSVDSHIWLPIVSPAIVSFEMAPLVV</sequence>
<dbReference type="SUPFAM" id="SSF49899">
    <property type="entry name" value="Concanavalin A-like lectins/glucanases"/>
    <property type="match status" value="1"/>
</dbReference>
<dbReference type="InterPro" id="IPR003877">
    <property type="entry name" value="SPRY_dom"/>
</dbReference>
<evidence type="ECO:0000256" key="3">
    <source>
        <dbReference type="ARBA" id="ARBA00022833"/>
    </source>
</evidence>
<protein>
    <recommendedName>
        <fullName evidence="5">B30.2/SPRY domain-containing protein</fullName>
    </recommendedName>
</protein>
<reference evidence="6" key="1">
    <citation type="submission" date="2022-07" db="EMBL/GenBank/DDBJ databases">
        <title>Phylogenomic reconstructions and comparative analyses of Kickxellomycotina fungi.</title>
        <authorList>
            <person name="Reynolds N.K."/>
            <person name="Stajich J.E."/>
            <person name="Barry K."/>
            <person name="Grigoriev I.V."/>
            <person name="Crous P."/>
            <person name="Smith M.E."/>
        </authorList>
    </citation>
    <scope>NUCLEOTIDE SEQUENCE</scope>
    <source>
        <strain evidence="6">NRRL 3115</strain>
    </source>
</reference>
<dbReference type="OrthoDB" id="2967263at2759"/>
<dbReference type="GO" id="GO:0005737">
    <property type="term" value="C:cytoplasm"/>
    <property type="evidence" value="ECO:0007669"/>
    <property type="project" value="TreeGrafter"/>
</dbReference>
<dbReference type="Gene3D" id="1.25.10.10">
    <property type="entry name" value="Leucine-rich Repeat Variant"/>
    <property type="match status" value="1"/>
</dbReference>
<dbReference type="InterPro" id="IPR013320">
    <property type="entry name" value="ConA-like_dom_sf"/>
</dbReference>
<dbReference type="SMART" id="SM00449">
    <property type="entry name" value="SPRY"/>
    <property type="match status" value="1"/>
</dbReference>